<accession>A0A6A0A5B8</accession>
<evidence type="ECO:0000313" key="1">
    <source>
        <dbReference type="EMBL" id="GFH27692.1"/>
    </source>
</evidence>
<keyword evidence="2" id="KW-1185">Reference proteome</keyword>
<organism evidence="1 2">
    <name type="scientific">Haematococcus lacustris</name>
    <name type="common">Green alga</name>
    <name type="synonym">Haematococcus pluvialis</name>
    <dbReference type="NCBI Taxonomy" id="44745"/>
    <lineage>
        <taxon>Eukaryota</taxon>
        <taxon>Viridiplantae</taxon>
        <taxon>Chlorophyta</taxon>
        <taxon>core chlorophytes</taxon>
        <taxon>Chlorophyceae</taxon>
        <taxon>CS clade</taxon>
        <taxon>Chlamydomonadales</taxon>
        <taxon>Haematococcaceae</taxon>
        <taxon>Haematococcus</taxon>
    </lineage>
</organism>
<dbReference type="Proteomes" id="UP000485058">
    <property type="component" value="Unassembled WGS sequence"/>
</dbReference>
<proteinExistence type="predicted"/>
<protein>
    <submittedName>
        <fullName evidence="1">Uncharacterized protein</fullName>
    </submittedName>
</protein>
<sequence length="126" mass="14124">MSLPRSSGTGLGTVRLYLLAIEIKSVKSSQILEKLSGSLKLGVLGKGLSSGTQCRYADMSATLHDRARGLRSQGVSEEEIARYKHHHSSNAGIHRQRPEYKEALKDHPEVNRFMEWRKLHQVCQQA</sequence>
<name>A0A6A0A5B8_HAELA</name>
<feature type="non-terminal residue" evidence="1">
    <location>
        <position position="126"/>
    </location>
</feature>
<feature type="non-terminal residue" evidence="1">
    <location>
        <position position="1"/>
    </location>
</feature>
<evidence type="ECO:0000313" key="2">
    <source>
        <dbReference type="Proteomes" id="UP000485058"/>
    </source>
</evidence>
<dbReference type="EMBL" id="BLLF01003578">
    <property type="protein sequence ID" value="GFH27692.1"/>
    <property type="molecule type" value="Genomic_DNA"/>
</dbReference>
<reference evidence="1 2" key="1">
    <citation type="submission" date="2020-02" db="EMBL/GenBank/DDBJ databases">
        <title>Draft genome sequence of Haematococcus lacustris strain NIES-144.</title>
        <authorList>
            <person name="Morimoto D."/>
            <person name="Nakagawa S."/>
            <person name="Yoshida T."/>
            <person name="Sawayama S."/>
        </authorList>
    </citation>
    <scope>NUCLEOTIDE SEQUENCE [LARGE SCALE GENOMIC DNA]</scope>
    <source>
        <strain evidence="1 2">NIES-144</strain>
    </source>
</reference>
<gene>
    <name evidence="1" type="ORF">HaLaN_26057</name>
</gene>
<comment type="caution">
    <text evidence="1">The sequence shown here is derived from an EMBL/GenBank/DDBJ whole genome shotgun (WGS) entry which is preliminary data.</text>
</comment>
<dbReference type="AlphaFoldDB" id="A0A6A0A5B8"/>